<sequence>MTNQHSFAQHLQSLPRRRLEDLLARRPDVLVEPAPRNFVQLAQRLCGPGSVAAVLCAVNGDMLSAATAIALLGEQANVETISALLHAAPAEVERVRASLQALGLCWPAGDAILLPEILTLSVLQGVGGGRPIRKILVTASVESVRTAVSAFRDSTGLRKAELVEIVVTRMSDLSAMTAEIQELPGPLLQCIRNIRSGEIDAFYSRVRFGTNSRDVADLIHCGLLIEANHGVELPREVALALWLAETPLRIHGRPQFAPAPTNAESVRPAAAAAATEIVRRVTTLLDSTAATPLAELKKGGVGKREIARLATRMGISAPEVGLCLDLANAAGLLTTTNQGYTPSGTYLGWREAEVGARWAQLARSWWQLDFCPTSRDAVDGQEVSPPVPQSSPAGELRRALLKNAQGGLSLDSVRSHLWWLVPWQPYSPAELDVKVAASLVESELLGLSASDMLTELGEHLLECNAVADLAERACVILVVDSGTVTLQSDLTAVVSGQPSAAAAKLLAAASVSETLGAAQVWRFNQSSVRAALDAGWSAENLLAGLESLSDRAIPQPLEYLINDVARRHGQIKVHEGACCIVAEENLINEMLHTKSLIKLGLAKIAPTVLVAQVESTQAIALLRKAGLFPMPGDATAAVIVRAEQDAAASRAEIAAFALAFKGIGEAPHRPSRSTPESLAAALLGRLGVDEISPMAQVLVNEGSGLNEAELELLAYALENHSEVVIDYRDKNGSYTSRAIRPSGMYGRWIEAFCYLRGGDREFTVGNIESVSPVLPRP</sequence>
<dbReference type="EMBL" id="CP034170">
    <property type="protein sequence ID" value="AZI59182.1"/>
    <property type="molecule type" value="Genomic_DNA"/>
</dbReference>
<organism evidence="2 3">
    <name type="scientific">Nakamurella antarctica</name>
    <dbReference type="NCBI Taxonomy" id="1902245"/>
    <lineage>
        <taxon>Bacteria</taxon>
        <taxon>Bacillati</taxon>
        <taxon>Actinomycetota</taxon>
        <taxon>Actinomycetes</taxon>
        <taxon>Nakamurellales</taxon>
        <taxon>Nakamurellaceae</taxon>
        <taxon>Nakamurella</taxon>
    </lineage>
</organism>
<evidence type="ECO:0000313" key="3">
    <source>
        <dbReference type="Proteomes" id="UP000268084"/>
    </source>
</evidence>
<feature type="domain" description="Helicase XPB/Ssl2 N-terminal" evidence="1">
    <location>
        <begin position="485"/>
        <end position="605"/>
    </location>
</feature>
<dbReference type="InterPro" id="IPR032830">
    <property type="entry name" value="XPB/Ssl2_N"/>
</dbReference>
<dbReference type="Proteomes" id="UP000268084">
    <property type="component" value="Chromosome"/>
</dbReference>
<reference evidence="2 3" key="1">
    <citation type="submission" date="2018-11" db="EMBL/GenBank/DDBJ databases">
        <authorList>
            <person name="Da X."/>
        </authorList>
    </citation>
    <scope>NUCLEOTIDE SEQUENCE [LARGE SCALE GENOMIC DNA]</scope>
    <source>
        <strain evidence="2 3">S14-144</strain>
    </source>
</reference>
<keyword evidence="3" id="KW-1185">Reference proteome</keyword>
<evidence type="ECO:0000313" key="2">
    <source>
        <dbReference type="EMBL" id="AZI59182.1"/>
    </source>
</evidence>
<dbReference type="AlphaFoldDB" id="A0A3G8ZPA8"/>
<proteinExistence type="predicted"/>
<dbReference type="Pfam" id="PF13625">
    <property type="entry name" value="Helicase_C_3"/>
    <property type="match status" value="1"/>
</dbReference>
<name>A0A3G8ZPA8_9ACTN</name>
<dbReference type="OrthoDB" id="3415124at2"/>
<accession>A0A3G8ZPA8</accession>
<reference evidence="2 3" key="2">
    <citation type="submission" date="2018-12" db="EMBL/GenBank/DDBJ databases">
        <title>Nakamurella antarcticus sp. nov., isolated from Antarctica South Shetland Islands soil.</title>
        <authorList>
            <person name="Peng F."/>
        </authorList>
    </citation>
    <scope>NUCLEOTIDE SEQUENCE [LARGE SCALE GENOMIC DNA]</scope>
    <source>
        <strain evidence="2 3">S14-144</strain>
    </source>
</reference>
<dbReference type="KEGG" id="nak:EH165_14570"/>
<evidence type="ECO:0000259" key="1">
    <source>
        <dbReference type="Pfam" id="PF13625"/>
    </source>
</evidence>
<gene>
    <name evidence="2" type="ORF">EH165_14570</name>
</gene>
<dbReference type="RefSeq" id="WP_124800086.1">
    <property type="nucleotide sequence ID" value="NZ_CP034170.1"/>
</dbReference>
<protein>
    <recommendedName>
        <fullName evidence="1">Helicase XPB/Ssl2 N-terminal domain-containing protein</fullName>
    </recommendedName>
</protein>